<reference evidence="4" key="1">
    <citation type="journal article" date="2019" name="Int. J. Syst. Evol. Microbiol.">
        <title>The Global Catalogue of Microorganisms (GCM) 10K type strain sequencing project: providing services to taxonomists for standard genome sequencing and annotation.</title>
        <authorList>
            <consortium name="The Broad Institute Genomics Platform"/>
            <consortium name="The Broad Institute Genome Sequencing Center for Infectious Disease"/>
            <person name="Wu L."/>
            <person name="Ma J."/>
        </authorList>
    </citation>
    <scope>NUCLEOTIDE SEQUENCE [LARGE SCALE GENOMIC DNA]</scope>
    <source>
        <strain evidence="4">CCUG 62945</strain>
    </source>
</reference>
<keyword evidence="4" id="KW-1185">Reference proteome</keyword>
<feature type="signal peptide" evidence="1">
    <location>
        <begin position="1"/>
        <end position="21"/>
    </location>
</feature>
<dbReference type="SMART" id="SM00749">
    <property type="entry name" value="BON"/>
    <property type="match status" value="1"/>
</dbReference>
<proteinExistence type="predicted"/>
<gene>
    <name evidence="3" type="ORF">ACFQNF_01720</name>
</gene>
<dbReference type="Pfam" id="PF04972">
    <property type="entry name" value="BON"/>
    <property type="match status" value="1"/>
</dbReference>
<feature type="domain" description="BON" evidence="2">
    <location>
        <begin position="37"/>
        <end position="105"/>
    </location>
</feature>
<accession>A0ABW2QUH4</accession>
<sequence>MNKTCITLSAFFLPFSLLLLAAYASDTKQEDSSQYMGDSWITTKVKAAILDEPNLKAAEIKVGTIKGIVQLSGLITSNADSAKALQAAHTVKGVKSVKNDLIMPLAQWTLRR</sequence>
<evidence type="ECO:0000259" key="2">
    <source>
        <dbReference type="PROSITE" id="PS50914"/>
    </source>
</evidence>
<dbReference type="PANTHER" id="PTHR34606">
    <property type="entry name" value="BON DOMAIN-CONTAINING PROTEIN"/>
    <property type="match status" value="1"/>
</dbReference>
<organism evidence="3 4">
    <name type="scientific">Iodobacter arcticus</name>
    <dbReference type="NCBI Taxonomy" id="590593"/>
    <lineage>
        <taxon>Bacteria</taxon>
        <taxon>Pseudomonadati</taxon>
        <taxon>Pseudomonadota</taxon>
        <taxon>Betaproteobacteria</taxon>
        <taxon>Neisseriales</taxon>
        <taxon>Chitinibacteraceae</taxon>
        <taxon>Iodobacter</taxon>
    </lineage>
</organism>
<keyword evidence="1" id="KW-0732">Signal</keyword>
<evidence type="ECO:0000313" key="4">
    <source>
        <dbReference type="Proteomes" id="UP001596473"/>
    </source>
</evidence>
<feature type="chain" id="PRO_5047462019" evidence="1">
    <location>
        <begin position="22"/>
        <end position="112"/>
    </location>
</feature>
<dbReference type="EMBL" id="JBHTBQ010000004">
    <property type="protein sequence ID" value="MFC7418595.1"/>
    <property type="molecule type" value="Genomic_DNA"/>
</dbReference>
<dbReference type="PROSITE" id="PS50914">
    <property type="entry name" value="BON"/>
    <property type="match status" value="1"/>
</dbReference>
<dbReference type="InterPro" id="IPR007055">
    <property type="entry name" value="BON_dom"/>
</dbReference>
<protein>
    <submittedName>
        <fullName evidence="3">BON domain-containing protein</fullName>
    </submittedName>
</protein>
<comment type="caution">
    <text evidence="3">The sequence shown here is derived from an EMBL/GenBank/DDBJ whole genome shotgun (WGS) entry which is preliminary data.</text>
</comment>
<dbReference type="RefSeq" id="WP_380185671.1">
    <property type="nucleotide sequence ID" value="NZ_JBHTBQ010000004.1"/>
</dbReference>
<dbReference type="InterPro" id="IPR051686">
    <property type="entry name" value="Lipoprotein_DolP"/>
</dbReference>
<name>A0ABW2QUH4_9NEIS</name>
<dbReference type="Gene3D" id="3.30.1340.30">
    <property type="match status" value="1"/>
</dbReference>
<evidence type="ECO:0000313" key="3">
    <source>
        <dbReference type="EMBL" id="MFC7418595.1"/>
    </source>
</evidence>
<dbReference type="InterPro" id="IPR014004">
    <property type="entry name" value="Transpt-assoc_nodulatn_dom_bac"/>
</dbReference>
<evidence type="ECO:0000256" key="1">
    <source>
        <dbReference type="SAM" id="SignalP"/>
    </source>
</evidence>
<dbReference type="PANTHER" id="PTHR34606:SF16">
    <property type="entry name" value="BON DOMAIN-CONTAINING PROTEIN"/>
    <property type="match status" value="1"/>
</dbReference>
<dbReference type="Proteomes" id="UP001596473">
    <property type="component" value="Unassembled WGS sequence"/>
</dbReference>